<dbReference type="AlphaFoldDB" id="A0AAN9VD43"/>
<comment type="caution">
    <text evidence="1">The sequence shown here is derived from an EMBL/GenBank/DDBJ whole genome shotgun (WGS) entry which is preliminary data.</text>
</comment>
<evidence type="ECO:0008006" key="3">
    <source>
        <dbReference type="Google" id="ProtNLM"/>
    </source>
</evidence>
<gene>
    <name evidence="1" type="ORF">SLS62_000321</name>
</gene>
<accession>A0AAN9VD43</accession>
<protein>
    <recommendedName>
        <fullName evidence="3">Protein HRI1</fullName>
    </recommendedName>
</protein>
<organism evidence="1 2">
    <name type="scientific">Diatrype stigma</name>
    <dbReference type="NCBI Taxonomy" id="117547"/>
    <lineage>
        <taxon>Eukaryota</taxon>
        <taxon>Fungi</taxon>
        <taxon>Dikarya</taxon>
        <taxon>Ascomycota</taxon>
        <taxon>Pezizomycotina</taxon>
        <taxon>Sordariomycetes</taxon>
        <taxon>Xylariomycetidae</taxon>
        <taxon>Xylariales</taxon>
        <taxon>Diatrypaceae</taxon>
        <taxon>Diatrype</taxon>
    </lineage>
</organism>
<dbReference type="Pfam" id="PF16815">
    <property type="entry name" value="HRI1"/>
    <property type="match status" value="1"/>
</dbReference>
<dbReference type="Gene3D" id="2.40.128.320">
    <property type="entry name" value="Protein HRI1, N-terminal domain"/>
    <property type="match status" value="1"/>
</dbReference>
<dbReference type="InterPro" id="IPR043047">
    <property type="entry name" value="Hri1_N_sf"/>
</dbReference>
<sequence length="227" mass="24944">MVVKATPQILQRVSVRWLPAPAYEDSNTVALNVGGYFLDLRVATADGSLQWSRAGERKQVAANPLTFQWTRIIDSTGSSQADEAMFKTLPNGDDLEYGEFNQDGTSVPYEEVWRDVTDEVSIDGDDCAWILHSTDGNTFLGKVGGVYMGMSKAENGSFGVRKEVYDKTTSGWKTEFETGSVAHIPKATDVIPSEPQLKTLATTSGDKRYSLSGREYVMRGIAVAPWQ</sequence>
<proteinExistence type="predicted"/>
<evidence type="ECO:0000313" key="2">
    <source>
        <dbReference type="Proteomes" id="UP001320420"/>
    </source>
</evidence>
<keyword evidence="2" id="KW-1185">Reference proteome</keyword>
<evidence type="ECO:0000313" key="1">
    <source>
        <dbReference type="EMBL" id="KAK7757943.1"/>
    </source>
</evidence>
<name>A0AAN9VD43_9PEZI</name>
<dbReference type="EMBL" id="JAKJXP020000001">
    <property type="protein sequence ID" value="KAK7757943.1"/>
    <property type="molecule type" value="Genomic_DNA"/>
</dbReference>
<dbReference type="Proteomes" id="UP001320420">
    <property type="component" value="Unassembled WGS sequence"/>
</dbReference>
<dbReference type="InterPro" id="IPR031818">
    <property type="entry name" value="Hri1"/>
</dbReference>
<reference evidence="1 2" key="1">
    <citation type="submission" date="2024-02" db="EMBL/GenBank/DDBJ databases">
        <title>De novo assembly and annotation of 12 fungi associated with fruit tree decline syndrome in Ontario, Canada.</title>
        <authorList>
            <person name="Sulman M."/>
            <person name="Ellouze W."/>
            <person name="Ilyukhin E."/>
        </authorList>
    </citation>
    <scope>NUCLEOTIDE SEQUENCE [LARGE SCALE GENOMIC DNA]</scope>
    <source>
        <strain evidence="1 2">M11/M66-122</strain>
    </source>
</reference>